<dbReference type="RefSeq" id="WP_006978922.1">
    <property type="nucleotide sequence ID" value="NZ_ABVL01000003.1"/>
</dbReference>
<dbReference type="Proteomes" id="UP000005824">
    <property type="component" value="Unassembled WGS sequence"/>
</dbReference>
<evidence type="ECO:0000313" key="3">
    <source>
        <dbReference type="Proteomes" id="UP000005824"/>
    </source>
</evidence>
<keyword evidence="1" id="KW-0732">Signal</keyword>
<dbReference type="STRING" id="497964.CfE428DRAFT_1596"/>
<evidence type="ECO:0000313" key="2">
    <source>
        <dbReference type="EMBL" id="EDY21303.1"/>
    </source>
</evidence>
<feature type="signal peptide" evidence="1">
    <location>
        <begin position="1"/>
        <end position="18"/>
    </location>
</feature>
<keyword evidence="3" id="KW-1185">Reference proteome</keyword>
<name>B4CWY3_9BACT</name>
<dbReference type="Gene3D" id="2.60.120.260">
    <property type="entry name" value="Galactose-binding domain-like"/>
    <property type="match status" value="1"/>
</dbReference>
<organism evidence="2 3">
    <name type="scientific">Chthoniobacter flavus Ellin428</name>
    <dbReference type="NCBI Taxonomy" id="497964"/>
    <lineage>
        <taxon>Bacteria</taxon>
        <taxon>Pseudomonadati</taxon>
        <taxon>Verrucomicrobiota</taxon>
        <taxon>Spartobacteria</taxon>
        <taxon>Chthoniobacterales</taxon>
        <taxon>Chthoniobacteraceae</taxon>
        <taxon>Chthoniobacter</taxon>
    </lineage>
</organism>
<dbReference type="eggNOG" id="COG1250">
    <property type="taxonomic scope" value="Bacteria"/>
</dbReference>
<accession>B4CWY3</accession>
<protein>
    <recommendedName>
        <fullName evidence="4">HEAT repeat domain-containing protein</fullName>
    </recommendedName>
</protein>
<sequence length="368" mass="40476" precursor="true">MKLSLFPLVCLCAVSAQGALDQSLQALANVGREGQGNEAASVAWKEVVQTGPASLPALLAVVGKGSPVADNWLRIAGDAIVQNARAQGQALPVAEVEAFLKDTAHPPPARRLAFDLLKEADPARADAVEPSLATDPVQELRRGAVQRLIDAARTKEADAAKTAYLAALDVVRDEDQTRAIVTELRKQSVPVDLPKHFGFLMQWQVIGPFDNSERKGFETVFPPEKEIRLDATYDGKSGPVKWQPFVSGDEYGKLDFNKPFGMLKEVTAYAVADFQSTEERDAEIRLGCKDGWKVWLNGQFLFGRDEYHRGQQMDQYKLKCHLRKGANTILVKCCQNEQKEQWTVEWEFQLRVCDGAGTAILAAATPAK</sequence>
<evidence type="ECO:0008006" key="4">
    <source>
        <dbReference type="Google" id="ProtNLM"/>
    </source>
</evidence>
<proteinExistence type="predicted"/>
<dbReference type="EMBL" id="ABVL01000003">
    <property type="protein sequence ID" value="EDY21303.1"/>
    <property type="molecule type" value="Genomic_DNA"/>
</dbReference>
<gene>
    <name evidence="2" type="ORF">CfE428DRAFT_1596</name>
</gene>
<feature type="chain" id="PRO_5002802816" description="HEAT repeat domain-containing protein" evidence="1">
    <location>
        <begin position="19"/>
        <end position="368"/>
    </location>
</feature>
<evidence type="ECO:0000256" key="1">
    <source>
        <dbReference type="SAM" id="SignalP"/>
    </source>
</evidence>
<dbReference type="InParanoid" id="B4CWY3"/>
<reference evidence="2 3" key="1">
    <citation type="journal article" date="2011" name="J. Bacteriol.">
        <title>Genome sequence of Chthoniobacter flavus Ellin428, an aerobic heterotrophic soil bacterium.</title>
        <authorList>
            <person name="Kant R."/>
            <person name="van Passel M.W."/>
            <person name="Palva A."/>
            <person name="Lucas S."/>
            <person name="Lapidus A."/>
            <person name="Glavina Del Rio T."/>
            <person name="Dalin E."/>
            <person name="Tice H."/>
            <person name="Bruce D."/>
            <person name="Goodwin L."/>
            <person name="Pitluck S."/>
            <person name="Larimer F.W."/>
            <person name="Land M.L."/>
            <person name="Hauser L."/>
            <person name="Sangwan P."/>
            <person name="de Vos W.M."/>
            <person name="Janssen P.H."/>
            <person name="Smidt H."/>
        </authorList>
    </citation>
    <scope>NUCLEOTIDE SEQUENCE [LARGE SCALE GENOMIC DNA]</scope>
    <source>
        <strain evidence="2 3">Ellin428</strain>
    </source>
</reference>
<dbReference type="AlphaFoldDB" id="B4CWY3"/>
<comment type="caution">
    <text evidence="2">The sequence shown here is derived from an EMBL/GenBank/DDBJ whole genome shotgun (WGS) entry which is preliminary data.</text>
</comment>